<sequence>MDAVPAAGLSAPAPGVLSLGLFVQRLALSKQGLVQAGMALRRGHEADGAVAVFVVVT</sequence>
<evidence type="ECO:0000313" key="1">
    <source>
        <dbReference type="EMBL" id="MBD9362813.1"/>
    </source>
</evidence>
<protein>
    <submittedName>
        <fullName evidence="1">Uncharacterized protein</fullName>
    </submittedName>
</protein>
<accession>A0ABR9DKF2</accession>
<keyword evidence="2" id="KW-1185">Reference proteome</keyword>
<reference evidence="1 2" key="1">
    <citation type="submission" date="2020-09" db="EMBL/GenBank/DDBJ databases">
        <title>Methylomonas albis sp. nov. and Methylomonas fluvii sp. nov.: Two cold-adapted methanotrophs from the River Elbe and an amended description of Methylovulum psychrotolerans strain Eb1.</title>
        <authorList>
            <person name="Bussmann I.K."/>
            <person name="Klings K.-W."/>
            <person name="Warnstedt J."/>
            <person name="Hoppert M."/>
            <person name="Saborowski A."/>
            <person name="Horn F."/>
            <person name="Liebner S."/>
        </authorList>
    </citation>
    <scope>NUCLEOTIDE SEQUENCE [LARGE SCALE GENOMIC DNA]</scope>
    <source>
        <strain evidence="1 2">EbB</strain>
    </source>
</reference>
<gene>
    <name evidence="1" type="ORF">EBB_20350</name>
</gene>
<dbReference type="Proteomes" id="UP000641152">
    <property type="component" value="Unassembled WGS sequence"/>
</dbReference>
<dbReference type="EMBL" id="JACXST010000003">
    <property type="protein sequence ID" value="MBD9362813.1"/>
    <property type="molecule type" value="Genomic_DNA"/>
</dbReference>
<proteinExistence type="predicted"/>
<name>A0ABR9DKF2_9GAMM</name>
<organism evidence="1 2">
    <name type="scientific">Methylomonas fluvii</name>
    <dbReference type="NCBI Taxonomy" id="1854564"/>
    <lineage>
        <taxon>Bacteria</taxon>
        <taxon>Pseudomonadati</taxon>
        <taxon>Pseudomonadota</taxon>
        <taxon>Gammaproteobacteria</taxon>
        <taxon>Methylococcales</taxon>
        <taxon>Methylococcaceae</taxon>
        <taxon>Methylomonas</taxon>
    </lineage>
</organism>
<comment type="caution">
    <text evidence="1">The sequence shown here is derived from an EMBL/GenBank/DDBJ whole genome shotgun (WGS) entry which is preliminary data.</text>
</comment>
<evidence type="ECO:0000313" key="2">
    <source>
        <dbReference type="Proteomes" id="UP000641152"/>
    </source>
</evidence>